<gene>
    <name evidence="3" type="primary">LOC123394894</name>
</gene>
<protein>
    <submittedName>
        <fullName evidence="3">Uncharacterized protein LOC123394894</fullName>
    </submittedName>
</protein>
<evidence type="ECO:0000256" key="1">
    <source>
        <dbReference type="SAM" id="MobiDB-lite"/>
    </source>
</evidence>
<accession>A0A8U0SMP2</accession>
<keyword evidence="2" id="KW-1185">Reference proteome</keyword>
<dbReference type="RefSeq" id="XP_044945682.1">
    <property type="nucleotide sequence ID" value="XM_045089747.1"/>
</dbReference>
<proteinExistence type="predicted"/>
<reference evidence="3" key="1">
    <citation type="submission" date="2025-08" db="UniProtKB">
        <authorList>
            <consortium name="RefSeq"/>
        </authorList>
    </citation>
    <scope>IDENTIFICATION</scope>
    <source>
        <tissue evidence="3">Brain</tissue>
    </source>
</reference>
<evidence type="ECO:0000313" key="2">
    <source>
        <dbReference type="Proteomes" id="UP000000715"/>
    </source>
</evidence>
<dbReference type="GeneID" id="123394894"/>
<feature type="compositionally biased region" description="Basic residues" evidence="1">
    <location>
        <begin position="123"/>
        <end position="132"/>
    </location>
</feature>
<evidence type="ECO:0000313" key="3">
    <source>
        <dbReference type="RefSeq" id="XP_044945682.1"/>
    </source>
</evidence>
<name>A0A8U0SMP2_MUSPF</name>
<feature type="region of interest" description="Disordered" evidence="1">
    <location>
        <begin position="1"/>
        <end position="43"/>
    </location>
</feature>
<dbReference type="Proteomes" id="UP000000715">
    <property type="component" value="Unplaced"/>
</dbReference>
<feature type="region of interest" description="Disordered" evidence="1">
    <location>
        <begin position="109"/>
        <end position="132"/>
    </location>
</feature>
<sequence length="329" mass="34774">MRRRAARAPRGDWQRQPRPRPRAPAPPRARRAPAPGSPREVPSCGCCGWSGGRGLRGRAGRAAGFASRSGGGTMTAGWEVGGGLEQPPESAPARTGVLVLGGAKTSLLRRATQGTPPPPAPPKSRRKPTGLRRNCRWQHLRTPGQELSLGGCLSRSPGQVGSAVTHLCVKKGFDGLTCCPESECWRIYFVHGGKAASCKTFVLSSRSSDGRFATSVTKRERKCKVRAPRGRALRGGGTLVLSSFFCCLKHQLCCQGLNEGAGLAGVFTLGVGRTGPEGSGVAAATWTSSIQSTRGCEEKHVWLFGEPPIYQAAGPAHYRGSPSREDTLG</sequence>
<organism evidence="2 3">
    <name type="scientific">Mustela putorius furo</name>
    <name type="common">European domestic ferret</name>
    <name type="synonym">Mustela furo</name>
    <dbReference type="NCBI Taxonomy" id="9669"/>
    <lineage>
        <taxon>Eukaryota</taxon>
        <taxon>Metazoa</taxon>
        <taxon>Chordata</taxon>
        <taxon>Craniata</taxon>
        <taxon>Vertebrata</taxon>
        <taxon>Euteleostomi</taxon>
        <taxon>Mammalia</taxon>
        <taxon>Eutheria</taxon>
        <taxon>Laurasiatheria</taxon>
        <taxon>Carnivora</taxon>
        <taxon>Caniformia</taxon>
        <taxon>Musteloidea</taxon>
        <taxon>Mustelidae</taxon>
        <taxon>Mustelinae</taxon>
        <taxon>Mustela</taxon>
    </lineage>
</organism>
<dbReference type="AlphaFoldDB" id="A0A8U0SMP2"/>